<dbReference type="CDD" id="cd00143">
    <property type="entry name" value="PP2Cc"/>
    <property type="match status" value="1"/>
</dbReference>
<organism evidence="12 13">
    <name type="scientific">Apatococcus fuscideae</name>
    <dbReference type="NCBI Taxonomy" id="2026836"/>
    <lineage>
        <taxon>Eukaryota</taxon>
        <taxon>Viridiplantae</taxon>
        <taxon>Chlorophyta</taxon>
        <taxon>core chlorophytes</taxon>
        <taxon>Trebouxiophyceae</taxon>
        <taxon>Chlorellales</taxon>
        <taxon>Chlorellaceae</taxon>
        <taxon>Apatococcus</taxon>
    </lineage>
</organism>
<feature type="compositionally biased region" description="Low complexity" evidence="10">
    <location>
        <begin position="256"/>
        <end position="269"/>
    </location>
</feature>
<feature type="region of interest" description="Disordered" evidence="10">
    <location>
        <begin position="325"/>
        <end position="367"/>
    </location>
</feature>
<feature type="compositionally biased region" description="Polar residues" evidence="10">
    <location>
        <begin position="140"/>
        <end position="152"/>
    </location>
</feature>
<dbReference type="Gene3D" id="3.60.40.10">
    <property type="entry name" value="PPM-type phosphatase domain"/>
    <property type="match status" value="1"/>
</dbReference>
<keyword evidence="8" id="KW-0464">Manganese</keyword>
<dbReference type="PROSITE" id="PS01032">
    <property type="entry name" value="PPM_1"/>
    <property type="match status" value="1"/>
</dbReference>
<feature type="region of interest" description="Disordered" evidence="10">
    <location>
        <begin position="107"/>
        <end position="188"/>
    </location>
</feature>
<comment type="caution">
    <text evidence="12">The sequence shown here is derived from an EMBL/GenBank/DDBJ whole genome shotgun (WGS) entry which is preliminary data.</text>
</comment>
<feature type="compositionally biased region" description="Polar residues" evidence="10">
    <location>
        <begin position="117"/>
        <end position="132"/>
    </location>
</feature>
<accession>A0AAW1S8H7</accession>
<protein>
    <recommendedName>
        <fullName evidence="3">protein-serine/threonine phosphatase</fullName>
        <ecNumber evidence="3">3.1.3.16</ecNumber>
    </recommendedName>
</protein>
<dbReference type="PANTHER" id="PTHR47992">
    <property type="entry name" value="PROTEIN PHOSPHATASE"/>
    <property type="match status" value="1"/>
</dbReference>
<keyword evidence="13" id="KW-1185">Reference proteome</keyword>
<evidence type="ECO:0000259" key="11">
    <source>
        <dbReference type="PROSITE" id="PS51746"/>
    </source>
</evidence>
<comment type="similarity">
    <text evidence="9">Belongs to the PP2C family.</text>
</comment>
<feature type="compositionally biased region" description="Acidic residues" evidence="10">
    <location>
        <begin position="586"/>
        <end position="595"/>
    </location>
</feature>
<evidence type="ECO:0000256" key="7">
    <source>
        <dbReference type="ARBA" id="ARBA00022912"/>
    </source>
</evidence>
<evidence type="ECO:0000256" key="2">
    <source>
        <dbReference type="ARBA" id="ARBA00001946"/>
    </source>
</evidence>
<evidence type="ECO:0000256" key="9">
    <source>
        <dbReference type="RuleBase" id="RU003465"/>
    </source>
</evidence>
<evidence type="ECO:0000256" key="4">
    <source>
        <dbReference type="ARBA" id="ARBA00022723"/>
    </source>
</evidence>
<evidence type="ECO:0000256" key="10">
    <source>
        <dbReference type="SAM" id="MobiDB-lite"/>
    </source>
</evidence>
<comment type="cofactor">
    <cofactor evidence="1">
        <name>Mn(2+)</name>
        <dbReference type="ChEBI" id="CHEBI:29035"/>
    </cofactor>
</comment>
<keyword evidence="7 9" id="KW-0904">Protein phosphatase</keyword>
<evidence type="ECO:0000256" key="3">
    <source>
        <dbReference type="ARBA" id="ARBA00013081"/>
    </source>
</evidence>
<dbReference type="SUPFAM" id="SSF81606">
    <property type="entry name" value="PP2C-like"/>
    <property type="match status" value="1"/>
</dbReference>
<dbReference type="GO" id="GO:0004722">
    <property type="term" value="F:protein serine/threonine phosphatase activity"/>
    <property type="evidence" value="ECO:0007669"/>
    <property type="project" value="UniProtKB-EC"/>
</dbReference>
<keyword evidence="6" id="KW-0460">Magnesium</keyword>
<dbReference type="InterPro" id="IPR001932">
    <property type="entry name" value="PPM-type_phosphatase-like_dom"/>
</dbReference>
<name>A0AAW1S8H7_9CHLO</name>
<dbReference type="EMBL" id="JALJOV010001737">
    <property type="protein sequence ID" value="KAK9842137.1"/>
    <property type="molecule type" value="Genomic_DNA"/>
</dbReference>
<evidence type="ECO:0000313" key="13">
    <source>
        <dbReference type="Proteomes" id="UP001485043"/>
    </source>
</evidence>
<evidence type="ECO:0000313" key="12">
    <source>
        <dbReference type="EMBL" id="KAK9842137.1"/>
    </source>
</evidence>
<dbReference type="Proteomes" id="UP001485043">
    <property type="component" value="Unassembled WGS sequence"/>
</dbReference>
<dbReference type="EC" id="3.1.3.16" evidence="3"/>
<dbReference type="Pfam" id="PF00481">
    <property type="entry name" value="PP2C"/>
    <property type="match status" value="1"/>
</dbReference>
<feature type="compositionally biased region" description="Low complexity" evidence="10">
    <location>
        <begin position="154"/>
        <end position="167"/>
    </location>
</feature>
<evidence type="ECO:0000256" key="8">
    <source>
        <dbReference type="ARBA" id="ARBA00023211"/>
    </source>
</evidence>
<sequence length="646" mass="67777">MLACTDSRPLRRGSKKRPFADIGPSSDLPALRPRSWGPCQPKHAGQWVVPGSASQQEDCRWLAAGACSEPLSGLVPEERLQMDFAPDLSSLRAAAAAAVADCTGALREGSGSDVSELASTQRDAEHPSSQSHAAPLHQAVSESDQGEVSSTDIAGPAAAAAPPGSSGQHPPRQPLTAESSPESPTEGPAILAGQVMLKVDSRYSCPPHGAKAICGRRPKMEDAYTAVPFLLEVPVHRDRPASADLLPPRIAKEVKSAPSSANSDASDQAAETDSSDLQEPLMETLHFFGVFDGHGGAEAALHCAQTLHQRIAEALSVATSPTAHSDLASSASRTAFPSEGSSVSREDSHEGSSAPCTPSAATDPDEPAQLKSRVSSQELKAVPASPHLVSHKDLVKQTDALVDTAVLEEQEALVGSRHLYVANCGDSRAVLCRGGYACALTDDHKAAREDETARVEAAGGQILFWNGVRVMGVLAVSRAIGDHCLRPYVIADPEVTIIARRAEDELLLLASDGLWDVLSNQEAISLAKRCLRRARQRGASRQSAARIAATVLTRAAVDRGSRDNVTVVVVDLAPPSADSQAGGTDDGTDDQLDEPSMERQPSQRLRPGRSSSGASPTTTGASDHLGRMKLQSQSSHFSSEPSGSFD</sequence>
<evidence type="ECO:0000256" key="6">
    <source>
        <dbReference type="ARBA" id="ARBA00022842"/>
    </source>
</evidence>
<comment type="cofactor">
    <cofactor evidence="2">
        <name>Mg(2+)</name>
        <dbReference type="ChEBI" id="CHEBI:18420"/>
    </cofactor>
</comment>
<evidence type="ECO:0000256" key="5">
    <source>
        <dbReference type="ARBA" id="ARBA00022801"/>
    </source>
</evidence>
<keyword evidence="5 9" id="KW-0378">Hydrolase</keyword>
<dbReference type="AlphaFoldDB" id="A0AAW1S8H7"/>
<evidence type="ECO:0000256" key="1">
    <source>
        <dbReference type="ARBA" id="ARBA00001936"/>
    </source>
</evidence>
<feature type="compositionally biased region" description="Low complexity" evidence="10">
    <location>
        <begin position="632"/>
        <end position="646"/>
    </location>
</feature>
<feature type="region of interest" description="Disordered" evidence="10">
    <location>
        <begin position="253"/>
        <end position="276"/>
    </location>
</feature>
<feature type="compositionally biased region" description="Polar residues" evidence="10">
    <location>
        <begin position="325"/>
        <end position="343"/>
    </location>
</feature>
<dbReference type="InterPro" id="IPR000222">
    <property type="entry name" value="PP2C_BS"/>
</dbReference>
<gene>
    <name evidence="12" type="ORF">WJX84_006806</name>
</gene>
<dbReference type="InterPro" id="IPR036457">
    <property type="entry name" value="PPM-type-like_dom_sf"/>
</dbReference>
<feature type="domain" description="PPM-type phosphatase" evidence="11">
    <location>
        <begin position="207"/>
        <end position="572"/>
    </location>
</feature>
<feature type="region of interest" description="Disordered" evidence="10">
    <location>
        <begin position="573"/>
        <end position="646"/>
    </location>
</feature>
<dbReference type="GO" id="GO:0046872">
    <property type="term" value="F:metal ion binding"/>
    <property type="evidence" value="ECO:0007669"/>
    <property type="project" value="UniProtKB-KW"/>
</dbReference>
<proteinExistence type="inferred from homology"/>
<reference evidence="12 13" key="1">
    <citation type="journal article" date="2024" name="Nat. Commun.">
        <title>Phylogenomics reveals the evolutionary origins of lichenization in chlorophyte algae.</title>
        <authorList>
            <person name="Puginier C."/>
            <person name="Libourel C."/>
            <person name="Otte J."/>
            <person name="Skaloud P."/>
            <person name="Haon M."/>
            <person name="Grisel S."/>
            <person name="Petersen M."/>
            <person name="Berrin J.G."/>
            <person name="Delaux P.M."/>
            <person name="Dal Grande F."/>
            <person name="Keller J."/>
        </authorList>
    </citation>
    <scope>NUCLEOTIDE SEQUENCE [LARGE SCALE GENOMIC DNA]</scope>
    <source>
        <strain evidence="12 13">SAG 2523</strain>
    </source>
</reference>
<dbReference type="SMART" id="SM00332">
    <property type="entry name" value="PP2Cc"/>
    <property type="match status" value="1"/>
</dbReference>
<feature type="compositionally biased region" description="Low complexity" evidence="10">
    <location>
        <begin position="608"/>
        <end position="622"/>
    </location>
</feature>
<feature type="region of interest" description="Disordered" evidence="10">
    <location>
        <begin position="1"/>
        <end position="44"/>
    </location>
</feature>
<keyword evidence="4" id="KW-0479">Metal-binding</keyword>
<dbReference type="SMART" id="SM00331">
    <property type="entry name" value="PP2C_SIG"/>
    <property type="match status" value="1"/>
</dbReference>
<dbReference type="PROSITE" id="PS51746">
    <property type="entry name" value="PPM_2"/>
    <property type="match status" value="1"/>
</dbReference>
<dbReference type="InterPro" id="IPR015655">
    <property type="entry name" value="PP2C"/>
</dbReference>